<name>A0A7K3VRX5_RHILE</name>
<gene>
    <name evidence="1" type="ORF">GR257_34835</name>
</gene>
<sequence length="140" mass="15499">MKKEDIKRLSDAYPYLWPYEMSALPDGWTGIAERLLSDLNEIQPQPEGVFGRLINLSIRSGDGFAIAYVSLSNLGKWNAKKALALVEAIQRFNVSTSRSCQLCGDPAAVLVKEWDGSRQEMLCQHHADARLAAYEGGAVQ</sequence>
<reference evidence="1 2" key="1">
    <citation type="submission" date="2019-12" db="EMBL/GenBank/DDBJ databases">
        <title>Rhizobium genotypes associated with high levels of biological nitrogen fixation by grain legumes in a temperate-maritime cropping system.</title>
        <authorList>
            <person name="Maluk M."/>
            <person name="Francesc Ferrando Molina F."/>
            <person name="Lopez Del Egido L."/>
            <person name="Lafos M."/>
            <person name="Langarica-Fuentes A."/>
            <person name="Gebre Yohannes G."/>
            <person name="Young M.W."/>
            <person name="Martin P."/>
            <person name="Gantlett R."/>
            <person name="Kenicer G."/>
            <person name="Hawes C."/>
            <person name="Begg G.S."/>
            <person name="Quilliam R.S."/>
            <person name="Squire G.R."/>
            <person name="Poole P.S."/>
            <person name="Young P.W."/>
            <person name="Iannetta P.M."/>
            <person name="James E.K."/>
        </authorList>
    </citation>
    <scope>NUCLEOTIDE SEQUENCE [LARGE SCALE GENOMIC DNA]</scope>
    <source>
        <strain evidence="1 2">JHI54</strain>
    </source>
</reference>
<dbReference type="Proteomes" id="UP000471705">
    <property type="component" value="Unassembled WGS sequence"/>
</dbReference>
<proteinExistence type="predicted"/>
<evidence type="ECO:0000313" key="2">
    <source>
        <dbReference type="Proteomes" id="UP000471705"/>
    </source>
</evidence>
<dbReference type="AlphaFoldDB" id="A0A7K3VRX5"/>
<accession>A0A7K3VRX5</accession>
<comment type="caution">
    <text evidence="1">The sequence shown here is derived from an EMBL/GenBank/DDBJ whole genome shotgun (WGS) entry which is preliminary data.</text>
</comment>
<dbReference type="RefSeq" id="WP_164050090.1">
    <property type="nucleotide sequence ID" value="NZ_WUFV01000034.1"/>
</dbReference>
<protein>
    <submittedName>
        <fullName evidence="1">Uncharacterized protein</fullName>
    </submittedName>
</protein>
<organism evidence="1 2">
    <name type="scientific">Rhizobium leguminosarum</name>
    <dbReference type="NCBI Taxonomy" id="384"/>
    <lineage>
        <taxon>Bacteria</taxon>
        <taxon>Pseudomonadati</taxon>
        <taxon>Pseudomonadota</taxon>
        <taxon>Alphaproteobacteria</taxon>
        <taxon>Hyphomicrobiales</taxon>
        <taxon>Rhizobiaceae</taxon>
        <taxon>Rhizobium/Agrobacterium group</taxon>
        <taxon>Rhizobium</taxon>
    </lineage>
</organism>
<evidence type="ECO:0000313" key="1">
    <source>
        <dbReference type="EMBL" id="NEK19939.1"/>
    </source>
</evidence>
<dbReference type="EMBL" id="WUFV01000034">
    <property type="protein sequence ID" value="NEK19939.1"/>
    <property type="molecule type" value="Genomic_DNA"/>
</dbReference>